<dbReference type="AlphaFoldDB" id="A0A9D1LEB1"/>
<dbReference type="Proteomes" id="UP000824071">
    <property type="component" value="Unassembled WGS sequence"/>
</dbReference>
<organism evidence="1 2">
    <name type="scientific">Candidatus Fimenecus excrementigallinarum</name>
    <dbReference type="NCBI Taxonomy" id="2840816"/>
    <lineage>
        <taxon>Bacteria</taxon>
        <taxon>Bacillati</taxon>
        <taxon>Bacillota</taxon>
        <taxon>Clostridia</taxon>
        <taxon>Candidatus Fimenecus</taxon>
    </lineage>
</organism>
<proteinExistence type="predicted"/>
<name>A0A9D1LEB1_9FIRM</name>
<reference evidence="1" key="2">
    <citation type="journal article" date="2021" name="PeerJ">
        <title>Extensive microbial diversity within the chicken gut microbiome revealed by metagenomics and culture.</title>
        <authorList>
            <person name="Gilroy R."/>
            <person name="Ravi A."/>
            <person name="Getino M."/>
            <person name="Pursley I."/>
            <person name="Horton D.L."/>
            <person name="Alikhan N.F."/>
            <person name="Baker D."/>
            <person name="Gharbi K."/>
            <person name="Hall N."/>
            <person name="Watson M."/>
            <person name="Adriaenssens E.M."/>
            <person name="Foster-Nyarko E."/>
            <person name="Jarju S."/>
            <person name="Secka A."/>
            <person name="Antonio M."/>
            <person name="Oren A."/>
            <person name="Chaudhuri R.R."/>
            <person name="La Ragione R."/>
            <person name="Hildebrand F."/>
            <person name="Pallen M.J."/>
        </authorList>
    </citation>
    <scope>NUCLEOTIDE SEQUENCE</scope>
    <source>
        <strain evidence="1">ChiGjej1B1-19959</strain>
    </source>
</reference>
<sequence length="233" mass="24573">METTEVRLRALLRRAQAADRQGLAGRERFQAYFDALFDAAARCERQEALPKAYNDGMRALGAFYDAQAPRAAGAVDLAALLSDVGLCCDLLLGEGRVQLSPARPLFVRANGRALLWAVLRAAAGALQSGLPLTLRAFGAGAYGAASLVSPAFDGAFGGAAEAVAARAVQKPGGRLLREAGRNGSGLHLVLPRCVPQENAFPGALGFADWLSDRISPVYAAFCGLYVPPDFRKI</sequence>
<dbReference type="EMBL" id="DVMW01000041">
    <property type="protein sequence ID" value="HIU36370.1"/>
    <property type="molecule type" value="Genomic_DNA"/>
</dbReference>
<accession>A0A9D1LEB1</accession>
<protein>
    <submittedName>
        <fullName evidence="1">Uncharacterized protein</fullName>
    </submittedName>
</protein>
<evidence type="ECO:0000313" key="2">
    <source>
        <dbReference type="Proteomes" id="UP000824071"/>
    </source>
</evidence>
<evidence type="ECO:0000313" key="1">
    <source>
        <dbReference type="EMBL" id="HIU36370.1"/>
    </source>
</evidence>
<gene>
    <name evidence="1" type="ORF">IAC53_07200</name>
</gene>
<comment type="caution">
    <text evidence="1">The sequence shown here is derived from an EMBL/GenBank/DDBJ whole genome shotgun (WGS) entry which is preliminary data.</text>
</comment>
<reference evidence="1" key="1">
    <citation type="submission" date="2020-10" db="EMBL/GenBank/DDBJ databases">
        <authorList>
            <person name="Gilroy R."/>
        </authorList>
    </citation>
    <scope>NUCLEOTIDE SEQUENCE</scope>
    <source>
        <strain evidence="1">ChiGjej1B1-19959</strain>
    </source>
</reference>